<dbReference type="GO" id="GO:0003677">
    <property type="term" value="F:DNA binding"/>
    <property type="evidence" value="ECO:0007669"/>
    <property type="project" value="InterPro"/>
</dbReference>
<protein>
    <submittedName>
        <fullName evidence="2">XRE family transcriptional regulator</fullName>
    </submittedName>
</protein>
<proteinExistence type="predicted"/>
<dbReference type="InterPro" id="IPR010982">
    <property type="entry name" value="Lambda_DNA-bd_dom_sf"/>
</dbReference>
<dbReference type="SMART" id="SM00530">
    <property type="entry name" value="HTH_XRE"/>
    <property type="match status" value="1"/>
</dbReference>
<dbReference type="Pfam" id="PF01381">
    <property type="entry name" value="HTH_3"/>
    <property type="match status" value="1"/>
</dbReference>
<feature type="domain" description="HTH cro/C1-type" evidence="1">
    <location>
        <begin position="14"/>
        <end position="69"/>
    </location>
</feature>
<dbReference type="Gene3D" id="1.10.260.40">
    <property type="entry name" value="lambda repressor-like DNA-binding domains"/>
    <property type="match status" value="1"/>
</dbReference>
<dbReference type="SUPFAM" id="SSF47413">
    <property type="entry name" value="lambda repressor-like DNA-binding domains"/>
    <property type="match status" value="1"/>
</dbReference>
<dbReference type="InterPro" id="IPR001387">
    <property type="entry name" value="Cro/C1-type_HTH"/>
</dbReference>
<dbReference type="InterPro" id="IPR011990">
    <property type="entry name" value="TPR-like_helical_dom_sf"/>
</dbReference>
<dbReference type="AlphaFoldDB" id="A0A518V353"/>
<gene>
    <name evidence="2" type="ORF">EEL30_02860</name>
</gene>
<dbReference type="EMBL" id="CP033464">
    <property type="protein sequence ID" value="QDX91409.1"/>
    <property type="molecule type" value="Genomic_DNA"/>
</dbReference>
<evidence type="ECO:0000259" key="1">
    <source>
        <dbReference type="PROSITE" id="PS50943"/>
    </source>
</evidence>
<dbReference type="PROSITE" id="PS50943">
    <property type="entry name" value="HTH_CROC1"/>
    <property type="match status" value="1"/>
</dbReference>
<dbReference type="Gene3D" id="1.25.40.10">
    <property type="entry name" value="Tetratricopeptide repeat domain"/>
    <property type="match status" value="1"/>
</dbReference>
<organism evidence="2 3">
    <name type="scientific">Brevibacillus laterosporus</name>
    <name type="common">Bacillus laterosporus</name>
    <dbReference type="NCBI Taxonomy" id="1465"/>
    <lineage>
        <taxon>Bacteria</taxon>
        <taxon>Bacillati</taxon>
        <taxon>Bacillota</taxon>
        <taxon>Bacilli</taxon>
        <taxon>Bacillales</taxon>
        <taxon>Paenibacillaceae</taxon>
        <taxon>Brevibacillus</taxon>
    </lineage>
</organism>
<evidence type="ECO:0000313" key="3">
    <source>
        <dbReference type="Proteomes" id="UP000319432"/>
    </source>
</evidence>
<accession>A0A518V353</accession>
<keyword evidence="3" id="KW-1185">Reference proteome</keyword>
<dbReference type="SUPFAM" id="SSF48452">
    <property type="entry name" value="TPR-like"/>
    <property type="match status" value="1"/>
</dbReference>
<reference evidence="2 3" key="1">
    <citation type="submission" date="2018-11" db="EMBL/GenBank/DDBJ databases">
        <title>Phylogenetic determinants of toxin gene distribution in genomes of Brevibacillus laterosporus.</title>
        <authorList>
            <person name="Glare T.R."/>
            <person name="Durrant A."/>
            <person name="Berry C."/>
            <person name="Palma L."/>
            <person name="Ormskirk M."/>
            <person name="Cox M.O."/>
        </authorList>
    </citation>
    <scope>NUCLEOTIDE SEQUENCE [LARGE SCALE GENOMIC DNA]</scope>
    <source>
        <strain evidence="2 3">1821L</strain>
    </source>
</reference>
<dbReference type="CDD" id="cd00093">
    <property type="entry name" value="HTH_XRE"/>
    <property type="match status" value="1"/>
</dbReference>
<dbReference type="OrthoDB" id="2474838at2"/>
<dbReference type="Proteomes" id="UP000319432">
    <property type="component" value="Chromosome"/>
</dbReference>
<evidence type="ECO:0000313" key="2">
    <source>
        <dbReference type="EMBL" id="QDX91409.1"/>
    </source>
</evidence>
<sequence>MAESLTFTSLGELIKEKRIDLGLSLSELSRMTGINKGIISKIEWGETKRPELRTLKPIADVLDIPYEKVIERYIEIDHRIAIMEELLLESIEISNPCLITKVTIKFLENPKNDTDTSLEHIYNLANICTDNEVRITLYSIIIKYARSHGISLYIARGLYQKYLIEREDLKHLEESFKVGEESLHYVDFLTNEEKIVFYFRMALHAYNTKKYTQCIKMCQAGLKEDTENSELKARAYIAMINSMSRLGKYSDVEKHLEEFEKFNYPFVNEASQLTRAILKVRKKEYSLAIPLLEQCLEIMSGGSRIHVVNELLEIHISMNNMNYVSNIFQKENEILDLSSKTPYKHLSVGRYYRYKGIYQMNKGLIEEGMESFIKSLLSFGEVNAYFEMNECMNDIILGFVDCSEALSLQYLKRLNLVYNKIIGK</sequence>
<name>A0A518V353_BRELA</name>